<gene>
    <name evidence="2" type="ORF">AAG747_03770</name>
</gene>
<dbReference type="RefSeq" id="WP_346819797.1">
    <property type="nucleotide sequence ID" value="NZ_JBDKWZ010000002.1"/>
</dbReference>
<proteinExistence type="predicted"/>
<accession>A0AAW9S3P8</accession>
<evidence type="ECO:0000313" key="3">
    <source>
        <dbReference type="Proteomes" id="UP001403385"/>
    </source>
</evidence>
<dbReference type="Pfam" id="PF21832">
    <property type="entry name" value="DUF6892"/>
    <property type="match status" value="1"/>
</dbReference>
<dbReference type="AlphaFoldDB" id="A0AAW9S3P8"/>
<organism evidence="2 3">
    <name type="scientific">Rapidithrix thailandica</name>
    <dbReference type="NCBI Taxonomy" id="413964"/>
    <lineage>
        <taxon>Bacteria</taxon>
        <taxon>Pseudomonadati</taxon>
        <taxon>Bacteroidota</taxon>
        <taxon>Cytophagia</taxon>
        <taxon>Cytophagales</taxon>
        <taxon>Flammeovirgaceae</taxon>
        <taxon>Rapidithrix</taxon>
    </lineage>
</organism>
<evidence type="ECO:0000313" key="2">
    <source>
        <dbReference type="EMBL" id="MEN7547009.1"/>
    </source>
</evidence>
<dbReference type="EMBL" id="JBDKWZ010000002">
    <property type="protein sequence ID" value="MEN7547009.1"/>
    <property type="molecule type" value="Genomic_DNA"/>
</dbReference>
<protein>
    <recommendedName>
        <fullName evidence="1">DUF6892 domain-containing protein</fullName>
    </recommendedName>
</protein>
<name>A0AAW9S3P8_9BACT</name>
<comment type="caution">
    <text evidence="2">The sequence shown here is derived from an EMBL/GenBank/DDBJ whole genome shotgun (WGS) entry which is preliminary data.</text>
</comment>
<dbReference type="InterPro" id="IPR054187">
    <property type="entry name" value="DUF6892"/>
</dbReference>
<keyword evidence="3" id="KW-1185">Reference proteome</keyword>
<sequence>MKDLLYAIKTQNFKKITRELERFPVDSLTWATFEELLSLTLQLVENTPFQDKGFGVLEKQLNIFWVRCSEKGAGYALHLYDTVLNRLEQTHWDDEQEAAKGYKTLSVFKNDKIGLYSKNIYLRAALRENSSRILEIAEHILTLEDRQIVQSRKPSHTGTLGEIVEFLLDIYFYHCKFMGDEDLRASAADYVIPMAKKFPKQGNNLTLSLVKEHPDCPKIISELIHYYLNLDLNEDQSGLFYSIALAVLSANGSGSLFKKIPKILKHLAPLSATWREQQWEYFAENFVYYPLEDEKAILHFLERSKQAFALVELIVNSSAMTPKVQALRDLFQKAVQNPPSKKKNPKAVAPKGVSFRSVNFKLAVLDELMYTMDVLQPKFDIREFACSQAERIIDIEEEGYTIVPEAMAFFEELPVSENDLAQVESLYFDGGLDIYRHIYPFFGGEEDYFDIDSLEDIALLKNLKSLNITSMVDASCSLKPLKGQDKLEQITLDVVTYQNMDTLLELPSLRHITTFKNVVKAYPELFQQLQEKGIEIKVNS</sequence>
<feature type="domain" description="DUF6892" evidence="1">
    <location>
        <begin position="353"/>
        <end position="536"/>
    </location>
</feature>
<dbReference type="Proteomes" id="UP001403385">
    <property type="component" value="Unassembled WGS sequence"/>
</dbReference>
<evidence type="ECO:0000259" key="1">
    <source>
        <dbReference type="Pfam" id="PF21832"/>
    </source>
</evidence>
<reference evidence="2 3" key="1">
    <citation type="submission" date="2024-04" db="EMBL/GenBank/DDBJ databases">
        <title>Novel genus in family Flammeovirgaceae.</title>
        <authorList>
            <person name="Nguyen T.H."/>
            <person name="Vuong T.Q."/>
            <person name="Le H."/>
            <person name="Kim S.-G."/>
        </authorList>
    </citation>
    <scope>NUCLEOTIDE SEQUENCE [LARGE SCALE GENOMIC DNA]</scope>
    <source>
        <strain evidence="2 3">JCM 23209</strain>
    </source>
</reference>